<evidence type="ECO:0000256" key="5">
    <source>
        <dbReference type="SAM" id="Coils"/>
    </source>
</evidence>
<sequence length="328" mass="35553">MGIPLDRFKFSWEVQDFVKCAGCRQVAYEPYFICPNEHVKCAACIQPPAAPVVGAAPAPPPAGPVATNCSVCSRAILAQPRLSPLLKRTIETYRLKCKNEGCSWTGSITEDAQHGTVCTFRPTPCPCCSRTVIYSQLSTHYDTCPEKKIECPQGGKDCGGRSSHGFRKRRLMPKHLETECAQWKCMCRATQGCPTKTTSANLDAHEKACRVANAKIAQLEQSTEEKQAANELLSNEIDRLSKIAVLYDELMEKRTSMIDSTTMTDKEVAPAVKASVSTQGVKRSLRLASKRGPPDGSALDGASASTSSSTAVSTADSSRLAKTRRTEA</sequence>
<name>A0A2T0AA42_RHOTO</name>
<dbReference type="PANTHER" id="PTHR10131">
    <property type="entry name" value="TNF RECEPTOR ASSOCIATED FACTOR"/>
    <property type="match status" value="1"/>
</dbReference>
<evidence type="ECO:0000259" key="7">
    <source>
        <dbReference type="PROSITE" id="PS50145"/>
    </source>
</evidence>
<gene>
    <name evidence="8" type="ORF">AAT19DRAFT_13890</name>
</gene>
<evidence type="ECO:0000256" key="1">
    <source>
        <dbReference type="ARBA" id="ARBA00022723"/>
    </source>
</evidence>
<keyword evidence="3 4" id="KW-0862">Zinc</keyword>
<evidence type="ECO:0000256" key="6">
    <source>
        <dbReference type="SAM" id="MobiDB-lite"/>
    </source>
</evidence>
<dbReference type="AlphaFoldDB" id="A0A2T0AA42"/>
<dbReference type="Gene3D" id="3.30.40.10">
    <property type="entry name" value="Zinc/RING finger domain, C3HC4 (zinc finger)"/>
    <property type="match status" value="2"/>
</dbReference>
<dbReference type="PROSITE" id="PS50145">
    <property type="entry name" value="ZF_TRAF"/>
    <property type="match status" value="1"/>
</dbReference>
<dbReference type="PANTHER" id="PTHR10131:SF94">
    <property type="entry name" value="TNF RECEPTOR-ASSOCIATED FACTOR 4"/>
    <property type="match status" value="1"/>
</dbReference>
<dbReference type="OrthoDB" id="6499288at2759"/>
<feature type="region of interest" description="Disordered" evidence="6">
    <location>
        <begin position="270"/>
        <end position="328"/>
    </location>
</feature>
<feature type="domain" description="TRAF-type" evidence="7">
    <location>
        <begin position="139"/>
        <end position="193"/>
    </location>
</feature>
<dbReference type="GO" id="GO:0008270">
    <property type="term" value="F:zinc ion binding"/>
    <property type="evidence" value="ECO:0007669"/>
    <property type="project" value="UniProtKB-KW"/>
</dbReference>
<comment type="caution">
    <text evidence="8">The sequence shown here is derived from an EMBL/GenBank/DDBJ whole genome shotgun (WGS) entry which is preliminary data.</text>
</comment>
<feature type="zinc finger region" description="TRAF-type" evidence="4">
    <location>
        <begin position="139"/>
        <end position="193"/>
    </location>
</feature>
<accession>A0A2T0AA42</accession>
<evidence type="ECO:0000256" key="2">
    <source>
        <dbReference type="ARBA" id="ARBA00022771"/>
    </source>
</evidence>
<protein>
    <recommendedName>
        <fullName evidence="7">TRAF-type domain-containing protein</fullName>
    </recommendedName>
</protein>
<keyword evidence="5" id="KW-0175">Coiled coil</keyword>
<evidence type="ECO:0000256" key="4">
    <source>
        <dbReference type="PROSITE-ProRule" id="PRU00207"/>
    </source>
</evidence>
<dbReference type="EMBL" id="LCTV02000005">
    <property type="protein sequence ID" value="PRQ74868.1"/>
    <property type="molecule type" value="Genomic_DNA"/>
</dbReference>
<organism evidence="8 9">
    <name type="scientific">Rhodotorula toruloides</name>
    <name type="common">Yeast</name>
    <name type="synonym">Rhodosporidium toruloides</name>
    <dbReference type="NCBI Taxonomy" id="5286"/>
    <lineage>
        <taxon>Eukaryota</taxon>
        <taxon>Fungi</taxon>
        <taxon>Dikarya</taxon>
        <taxon>Basidiomycota</taxon>
        <taxon>Pucciniomycotina</taxon>
        <taxon>Microbotryomycetes</taxon>
        <taxon>Sporidiobolales</taxon>
        <taxon>Sporidiobolaceae</taxon>
        <taxon>Rhodotorula</taxon>
    </lineage>
</organism>
<dbReference type="InterPro" id="IPR001293">
    <property type="entry name" value="Znf_TRAF"/>
</dbReference>
<evidence type="ECO:0000313" key="9">
    <source>
        <dbReference type="Proteomes" id="UP000239560"/>
    </source>
</evidence>
<reference evidence="8 9" key="1">
    <citation type="journal article" date="2018" name="Elife">
        <title>Functional genomics of lipid metabolism in the oleaginous yeast Rhodosporidium toruloides.</title>
        <authorList>
            <person name="Coradetti S.T."/>
            <person name="Pinel D."/>
            <person name="Geiselman G."/>
            <person name="Ito M."/>
            <person name="Mondo S."/>
            <person name="Reilly M.C."/>
            <person name="Cheng Y.F."/>
            <person name="Bauer S."/>
            <person name="Grigoriev I."/>
            <person name="Gladden J.M."/>
            <person name="Simmons B.A."/>
            <person name="Brem R."/>
            <person name="Arkin A.P."/>
            <person name="Skerker J.M."/>
        </authorList>
    </citation>
    <scope>NUCLEOTIDE SEQUENCE [LARGE SCALE GENOMIC DNA]</scope>
    <source>
        <strain evidence="8 9">NBRC 0880</strain>
    </source>
</reference>
<proteinExistence type="predicted"/>
<keyword evidence="2 4" id="KW-0863">Zinc-finger</keyword>
<feature type="compositionally biased region" description="Low complexity" evidence="6">
    <location>
        <begin position="295"/>
        <end position="318"/>
    </location>
</feature>
<feature type="coiled-coil region" evidence="5">
    <location>
        <begin position="202"/>
        <end position="239"/>
    </location>
</feature>
<evidence type="ECO:0000313" key="8">
    <source>
        <dbReference type="EMBL" id="PRQ74868.1"/>
    </source>
</evidence>
<keyword evidence="1 4" id="KW-0479">Metal-binding</keyword>
<dbReference type="InterPro" id="IPR013083">
    <property type="entry name" value="Znf_RING/FYVE/PHD"/>
</dbReference>
<evidence type="ECO:0000256" key="3">
    <source>
        <dbReference type="ARBA" id="ARBA00022833"/>
    </source>
</evidence>
<dbReference type="Proteomes" id="UP000239560">
    <property type="component" value="Unassembled WGS sequence"/>
</dbReference>